<proteinExistence type="predicted"/>
<gene>
    <name evidence="1" type="ORF">LWI28_006140</name>
</gene>
<name>A0AAD5J9Y6_ACENE</name>
<dbReference type="AlphaFoldDB" id="A0AAD5J9Y6"/>
<accession>A0AAD5J9Y6</accession>
<protein>
    <submittedName>
        <fullName evidence="1">Uncharacterized protein</fullName>
    </submittedName>
</protein>
<reference evidence="1" key="2">
    <citation type="submission" date="2023-02" db="EMBL/GenBank/DDBJ databases">
        <authorList>
            <person name="Swenson N.G."/>
            <person name="Wegrzyn J.L."/>
            <person name="Mcevoy S.L."/>
        </authorList>
    </citation>
    <scope>NUCLEOTIDE SEQUENCE</scope>
    <source>
        <strain evidence="1">91603</strain>
        <tissue evidence="1">Leaf</tissue>
    </source>
</reference>
<sequence length="103" mass="11884">MYVALLQIIQISEHNLVCFVVGTPYTGHFDADPFPPILLASAAIWIQIRDSLYLLVKQLDFVDLGFRISDCGSIDHDLERFRVHSCKGLSEFGRFRRVMLLWK</sequence>
<reference evidence="1" key="1">
    <citation type="journal article" date="2022" name="Plant J.">
        <title>Strategies of tolerance reflected in two North American maple genomes.</title>
        <authorList>
            <person name="McEvoy S.L."/>
            <person name="Sezen U.U."/>
            <person name="Trouern-Trend A."/>
            <person name="McMahon S.M."/>
            <person name="Schaberg P.G."/>
            <person name="Yang J."/>
            <person name="Wegrzyn J.L."/>
            <person name="Swenson N.G."/>
        </authorList>
    </citation>
    <scope>NUCLEOTIDE SEQUENCE</scope>
    <source>
        <strain evidence="1">91603</strain>
    </source>
</reference>
<evidence type="ECO:0000313" key="2">
    <source>
        <dbReference type="Proteomes" id="UP001064489"/>
    </source>
</evidence>
<evidence type="ECO:0000313" key="1">
    <source>
        <dbReference type="EMBL" id="KAI9191271.1"/>
    </source>
</evidence>
<organism evidence="1 2">
    <name type="scientific">Acer negundo</name>
    <name type="common">Box elder</name>
    <dbReference type="NCBI Taxonomy" id="4023"/>
    <lineage>
        <taxon>Eukaryota</taxon>
        <taxon>Viridiplantae</taxon>
        <taxon>Streptophyta</taxon>
        <taxon>Embryophyta</taxon>
        <taxon>Tracheophyta</taxon>
        <taxon>Spermatophyta</taxon>
        <taxon>Magnoliopsida</taxon>
        <taxon>eudicotyledons</taxon>
        <taxon>Gunneridae</taxon>
        <taxon>Pentapetalae</taxon>
        <taxon>rosids</taxon>
        <taxon>malvids</taxon>
        <taxon>Sapindales</taxon>
        <taxon>Sapindaceae</taxon>
        <taxon>Hippocastanoideae</taxon>
        <taxon>Acereae</taxon>
        <taxon>Acer</taxon>
    </lineage>
</organism>
<dbReference type="EMBL" id="JAJSOW010000004">
    <property type="protein sequence ID" value="KAI9191271.1"/>
    <property type="molecule type" value="Genomic_DNA"/>
</dbReference>
<keyword evidence="2" id="KW-1185">Reference proteome</keyword>
<comment type="caution">
    <text evidence="1">The sequence shown here is derived from an EMBL/GenBank/DDBJ whole genome shotgun (WGS) entry which is preliminary data.</text>
</comment>
<dbReference type="Proteomes" id="UP001064489">
    <property type="component" value="Chromosome 6"/>
</dbReference>